<dbReference type="EMBL" id="JAEPBG010000006">
    <property type="protein sequence ID" value="MBK4735897.1"/>
    <property type="molecule type" value="Genomic_DNA"/>
</dbReference>
<dbReference type="AlphaFoldDB" id="A0A934W684"/>
<evidence type="ECO:0000256" key="3">
    <source>
        <dbReference type="ARBA" id="ARBA00022490"/>
    </source>
</evidence>
<evidence type="ECO:0000256" key="6">
    <source>
        <dbReference type="PIRNR" id="PIRNR039090"/>
    </source>
</evidence>
<evidence type="ECO:0000256" key="4">
    <source>
        <dbReference type="ARBA" id="ARBA00022795"/>
    </source>
</evidence>
<dbReference type="PANTHER" id="PTHR34773:SF1">
    <property type="entry name" value="FLAGELLAR SECRETION CHAPERONE FLIS"/>
    <property type="match status" value="1"/>
</dbReference>
<dbReference type="Pfam" id="PF02561">
    <property type="entry name" value="FliS"/>
    <property type="match status" value="1"/>
</dbReference>
<keyword evidence="8" id="KW-1185">Reference proteome</keyword>
<reference evidence="7" key="1">
    <citation type="submission" date="2021-01" db="EMBL/GenBank/DDBJ databases">
        <title>Genome sequence of strain Noviherbaspirillum sp. DKR-6.</title>
        <authorList>
            <person name="Chaudhary D.K."/>
        </authorList>
    </citation>
    <scope>NUCLEOTIDE SEQUENCE</scope>
    <source>
        <strain evidence="7">DKR-6</strain>
    </source>
</reference>
<name>A0A934W684_9BURK</name>
<dbReference type="PIRSF" id="PIRSF039090">
    <property type="entry name" value="Flis"/>
    <property type="match status" value="1"/>
</dbReference>
<evidence type="ECO:0000256" key="5">
    <source>
        <dbReference type="ARBA" id="ARBA00023186"/>
    </source>
</evidence>
<dbReference type="GO" id="GO:0044780">
    <property type="term" value="P:bacterial-type flagellum assembly"/>
    <property type="evidence" value="ECO:0007669"/>
    <property type="project" value="InterPro"/>
</dbReference>
<dbReference type="InterPro" id="IPR003713">
    <property type="entry name" value="FliS"/>
</dbReference>
<dbReference type="Proteomes" id="UP000622890">
    <property type="component" value="Unassembled WGS sequence"/>
</dbReference>
<dbReference type="GO" id="GO:0071973">
    <property type="term" value="P:bacterial-type flagellum-dependent cell motility"/>
    <property type="evidence" value="ECO:0007669"/>
    <property type="project" value="TreeGrafter"/>
</dbReference>
<keyword evidence="3 6" id="KW-0963">Cytoplasm</keyword>
<proteinExistence type="inferred from homology"/>
<protein>
    <recommendedName>
        <fullName evidence="6">Flagellar secretion chaperone FliS</fullName>
    </recommendedName>
</protein>
<dbReference type="SUPFAM" id="SSF101116">
    <property type="entry name" value="Flagellar export chaperone FliS"/>
    <property type="match status" value="1"/>
</dbReference>
<dbReference type="NCBIfam" id="TIGR00208">
    <property type="entry name" value="fliS"/>
    <property type="match status" value="1"/>
</dbReference>
<dbReference type="PANTHER" id="PTHR34773">
    <property type="entry name" value="FLAGELLAR SECRETION CHAPERONE FLIS"/>
    <property type="match status" value="1"/>
</dbReference>
<keyword evidence="4 6" id="KW-1005">Bacterial flagellum biogenesis</keyword>
<dbReference type="CDD" id="cd16098">
    <property type="entry name" value="FliS"/>
    <property type="match status" value="1"/>
</dbReference>
<sequence length="145" mass="15120">MFGSAPRGAGAYARVGVETGVYAASPHQLIVMLYDGAIAMINDGMREMAAGNVAAKGRALSRAIAIVSDGLRVSLDKSVGGELAHTLDALYAYIVEQLVYANRQNDSAKLSEASRILSELRSAWRAIDTQAAPPVPTEAAVASTA</sequence>
<dbReference type="Gene3D" id="1.20.120.340">
    <property type="entry name" value="Flagellar protein FliS"/>
    <property type="match status" value="1"/>
</dbReference>
<evidence type="ECO:0000313" key="7">
    <source>
        <dbReference type="EMBL" id="MBK4735897.1"/>
    </source>
</evidence>
<organism evidence="7 8">
    <name type="scientific">Noviherbaspirillum pedocola</name>
    <dbReference type="NCBI Taxonomy" id="2801341"/>
    <lineage>
        <taxon>Bacteria</taxon>
        <taxon>Pseudomonadati</taxon>
        <taxon>Pseudomonadota</taxon>
        <taxon>Betaproteobacteria</taxon>
        <taxon>Burkholderiales</taxon>
        <taxon>Oxalobacteraceae</taxon>
        <taxon>Noviherbaspirillum</taxon>
    </lineage>
</organism>
<accession>A0A934W684</accession>
<dbReference type="GO" id="GO:0005829">
    <property type="term" value="C:cytosol"/>
    <property type="evidence" value="ECO:0007669"/>
    <property type="project" value="UniProtKB-SubCell"/>
</dbReference>
<comment type="similarity">
    <text evidence="2 6">Belongs to the FliS family.</text>
</comment>
<keyword evidence="5" id="KW-0143">Chaperone</keyword>
<keyword evidence="7" id="KW-0969">Cilium</keyword>
<comment type="subcellular location">
    <subcellularLocation>
        <location evidence="1 6">Cytoplasm</location>
        <location evidence="1 6">Cytosol</location>
    </subcellularLocation>
</comment>
<dbReference type="RefSeq" id="WP_200592790.1">
    <property type="nucleotide sequence ID" value="NZ_JAEPBG010000006.1"/>
</dbReference>
<evidence type="ECO:0000256" key="2">
    <source>
        <dbReference type="ARBA" id="ARBA00008787"/>
    </source>
</evidence>
<keyword evidence="7" id="KW-0282">Flagellum</keyword>
<evidence type="ECO:0000256" key="1">
    <source>
        <dbReference type="ARBA" id="ARBA00004514"/>
    </source>
</evidence>
<keyword evidence="7" id="KW-0966">Cell projection</keyword>
<gene>
    <name evidence="7" type="primary">fliS</name>
    <name evidence="7" type="ORF">JJB74_14855</name>
</gene>
<dbReference type="InterPro" id="IPR036584">
    <property type="entry name" value="FliS_sf"/>
</dbReference>
<comment type="caution">
    <text evidence="7">The sequence shown here is derived from an EMBL/GenBank/DDBJ whole genome shotgun (WGS) entry which is preliminary data.</text>
</comment>
<evidence type="ECO:0000313" key="8">
    <source>
        <dbReference type="Proteomes" id="UP000622890"/>
    </source>
</evidence>